<evidence type="ECO:0000313" key="10">
    <source>
        <dbReference type="Proteomes" id="UP000484885"/>
    </source>
</evidence>
<dbReference type="Pfam" id="PF14693">
    <property type="entry name" value="Ribosomal_TL5_C"/>
    <property type="match status" value="1"/>
</dbReference>
<comment type="subunit">
    <text evidence="5">Part of the 50S ribosomal subunit; part of the 5S rRNA/L5/L18/L25 subcomplex. Contacts the 5S rRNA. Binds to the 5S rRNA independently of L5 and L18.</text>
</comment>
<proteinExistence type="inferred from homology"/>
<feature type="compositionally biased region" description="Acidic residues" evidence="6">
    <location>
        <begin position="217"/>
        <end position="242"/>
    </location>
</feature>
<evidence type="ECO:0000256" key="2">
    <source>
        <dbReference type="ARBA" id="ARBA00022884"/>
    </source>
</evidence>
<dbReference type="NCBIfam" id="TIGR00731">
    <property type="entry name" value="bL25_bact_ctc"/>
    <property type="match status" value="1"/>
</dbReference>
<dbReference type="AlphaFoldDB" id="A0A845V9D7"/>
<dbReference type="InterPro" id="IPR011035">
    <property type="entry name" value="Ribosomal_bL25/Gln-tRNA_synth"/>
</dbReference>
<dbReference type="InterPro" id="IPR037121">
    <property type="entry name" value="Ribosomal_bL25_C"/>
</dbReference>
<gene>
    <name evidence="5" type="primary">rplY</name>
    <name evidence="5" type="synonym">ctc</name>
    <name evidence="9" type="ORF">G3I74_13575</name>
</gene>
<feature type="domain" description="Large ribosomal subunit protein bL25 L25" evidence="7">
    <location>
        <begin position="7"/>
        <end position="95"/>
    </location>
</feature>
<evidence type="ECO:0000259" key="7">
    <source>
        <dbReference type="Pfam" id="PF01386"/>
    </source>
</evidence>
<comment type="similarity">
    <text evidence="5">Belongs to the bacterial ribosomal protein bL25 family. CTC subfamily.</text>
</comment>
<evidence type="ECO:0000256" key="4">
    <source>
        <dbReference type="ARBA" id="ARBA00023274"/>
    </source>
</evidence>
<keyword evidence="1 5" id="KW-0699">rRNA-binding</keyword>
<dbReference type="HAMAP" id="MF_01336">
    <property type="entry name" value="Ribosomal_bL25"/>
    <property type="match status" value="1"/>
</dbReference>
<organism evidence="9 10">
    <name type="scientific">Wenzhouxiangella limi</name>
    <dbReference type="NCBI Taxonomy" id="2707351"/>
    <lineage>
        <taxon>Bacteria</taxon>
        <taxon>Pseudomonadati</taxon>
        <taxon>Pseudomonadota</taxon>
        <taxon>Gammaproteobacteria</taxon>
        <taxon>Chromatiales</taxon>
        <taxon>Wenzhouxiangellaceae</taxon>
        <taxon>Wenzhouxiangella</taxon>
    </lineage>
</organism>
<dbReference type="GO" id="GO:0008097">
    <property type="term" value="F:5S rRNA binding"/>
    <property type="evidence" value="ECO:0007669"/>
    <property type="project" value="InterPro"/>
</dbReference>
<feature type="compositionally biased region" description="Low complexity" evidence="6">
    <location>
        <begin position="204"/>
        <end position="213"/>
    </location>
</feature>
<dbReference type="RefSeq" id="WP_164212135.1">
    <property type="nucleotide sequence ID" value="NZ_JAAGSC010000043.1"/>
</dbReference>
<comment type="caution">
    <text evidence="9">The sequence shown here is derived from an EMBL/GenBank/DDBJ whole genome shotgun (WGS) entry which is preliminary data.</text>
</comment>
<dbReference type="InterPro" id="IPR020056">
    <property type="entry name" value="Rbsml_bL25/Gln-tRNA_synth_N"/>
</dbReference>
<dbReference type="FunFam" id="2.40.240.10:FF:000002">
    <property type="entry name" value="50S ribosomal protein L25"/>
    <property type="match status" value="1"/>
</dbReference>
<evidence type="ECO:0000313" key="9">
    <source>
        <dbReference type="EMBL" id="NDY96761.1"/>
    </source>
</evidence>
<dbReference type="GO" id="GO:0003735">
    <property type="term" value="F:structural constituent of ribosome"/>
    <property type="evidence" value="ECO:0007669"/>
    <property type="project" value="InterPro"/>
</dbReference>
<name>A0A845V9D7_9GAMM</name>
<dbReference type="Gene3D" id="2.170.120.20">
    <property type="entry name" value="Ribosomal protein L25, beta domain"/>
    <property type="match status" value="1"/>
</dbReference>
<protein>
    <recommendedName>
        <fullName evidence="5">Large ribosomal subunit protein bL25</fullName>
    </recommendedName>
    <alternativeName>
        <fullName evidence="5">General stress protein CTC</fullName>
    </alternativeName>
</protein>
<sequence length="249" mass="26788">MSKNFEISAELRADVGKGASRRLRRTGKVPAVLYGGDRDPVNLIVDHNYLIHAIEDEAFRSSVLDIVVADGKRQSVVLRDLQTHPFKPLLTHVDFLRVSAGQELRIDVPLHFVNEDKSPAARQAGVVVSHQITEVEIAATPENLPEYLEIDLTHLEPGESVLLSQISLPAGVTIPTLEVSEDNDAAVVAAIYIREGQGTGELAAEADAAADIAPEVETIEESEAADEAGEGEGDESADDADAENEKKPD</sequence>
<keyword evidence="2 5" id="KW-0694">RNA-binding</keyword>
<dbReference type="Gene3D" id="2.40.240.10">
    <property type="entry name" value="Ribosomal Protein L25, Chain P"/>
    <property type="match status" value="1"/>
</dbReference>
<keyword evidence="10" id="KW-1185">Reference proteome</keyword>
<accession>A0A845V9D7</accession>
<evidence type="ECO:0000256" key="3">
    <source>
        <dbReference type="ARBA" id="ARBA00022980"/>
    </source>
</evidence>
<dbReference type="PANTHER" id="PTHR33284:SF1">
    <property type="entry name" value="RIBOSOMAL PROTEIN L25_GLN-TRNA SYNTHETASE, ANTI-CODON-BINDING DOMAIN-CONTAINING PROTEIN"/>
    <property type="match status" value="1"/>
</dbReference>
<dbReference type="NCBIfam" id="NF004130">
    <property type="entry name" value="PRK05618.1-5"/>
    <property type="match status" value="1"/>
</dbReference>
<reference evidence="9 10" key="1">
    <citation type="submission" date="2020-02" db="EMBL/GenBank/DDBJ databases">
        <authorList>
            <person name="Zhang X.-Y."/>
        </authorList>
    </citation>
    <scope>NUCLEOTIDE SEQUENCE [LARGE SCALE GENOMIC DNA]</scope>
    <source>
        <strain evidence="9 10">C33</strain>
    </source>
</reference>
<dbReference type="NCBIfam" id="NF004612">
    <property type="entry name" value="PRK05943.1"/>
    <property type="match status" value="1"/>
</dbReference>
<evidence type="ECO:0000256" key="5">
    <source>
        <dbReference type="HAMAP-Rule" id="MF_01334"/>
    </source>
</evidence>
<dbReference type="InterPro" id="IPR020055">
    <property type="entry name" value="Ribosomal_bL25_short"/>
</dbReference>
<dbReference type="CDD" id="cd00495">
    <property type="entry name" value="Ribosomal_L25_TL5_CTC"/>
    <property type="match status" value="1"/>
</dbReference>
<dbReference type="Proteomes" id="UP000484885">
    <property type="component" value="Unassembled WGS sequence"/>
</dbReference>
<dbReference type="GO" id="GO:0006412">
    <property type="term" value="P:translation"/>
    <property type="evidence" value="ECO:0007669"/>
    <property type="project" value="UniProtKB-UniRule"/>
</dbReference>
<comment type="function">
    <text evidence="5">This is one of the proteins that binds to the 5S RNA in the ribosome where it forms part of the central protuberance.</text>
</comment>
<dbReference type="SUPFAM" id="SSF50715">
    <property type="entry name" value="Ribosomal protein L25-like"/>
    <property type="match status" value="1"/>
</dbReference>
<feature type="domain" description="Large ribosomal subunit protein bL25 beta" evidence="8">
    <location>
        <begin position="104"/>
        <end position="188"/>
    </location>
</feature>
<dbReference type="InterPro" id="IPR020930">
    <property type="entry name" value="Ribosomal_uL5_bac-type"/>
</dbReference>
<dbReference type="InterPro" id="IPR001021">
    <property type="entry name" value="Ribosomal_bL25_long"/>
</dbReference>
<evidence type="ECO:0000256" key="1">
    <source>
        <dbReference type="ARBA" id="ARBA00022730"/>
    </source>
</evidence>
<evidence type="ECO:0000256" key="6">
    <source>
        <dbReference type="SAM" id="MobiDB-lite"/>
    </source>
</evidence>
<dbReference type="Pfam" id="PF01386">
    <property type="entry name" value="Ribosomal_L25p"/>
    <property type="match status" value="1"/>
</dbReference>
<dbReference type="EMBL" id="JAAGSC010000043">
    <property type="protein sequence ID" value="NDY96761.1"/>
    <property type="molecule type" value="Genomic_DNA"/>
</dbReference>
<dbReference type="InterPro" id="IPR029751">
    <property type="entry name" value="Ribosomal_L25_dom"/>
</dbReference>
<dbReference type="NCBIfam" id="NF004128">
    <property type="entry name" value="PRK05618.1-2"/>
    <property type="match status" value="1"/>
</dbReference>
<evidence type="ECO:0000259" key="8">
    <source>
        <dbReference type="Pfam" id="PF14693"/>
    </source>
</evidence>
<keyword evidence="3 5" id="KW-0689">Ribosomal protein</keyword>
<dbReference type="HAMAP" id="MF_01334">
    <property type="entry name" value="Ribosomal_bL25_CTC"/>
    <property type="match status" value="1"/>
</dbReference>
<dbReference type="InterPro" id="IPR020057">
    <property type="entry name" value="Ribosomal_bL25_b-dom"/>
</dbReference>
<dbReference type="GO" id="GO:0022625">
    <property type="term" value="C:cytosolic large ribosomal subunit"/>
    <property type="evidence" value="ECO:0007669"/>
    <property type="project" value="TreeGrafter"/>
</dbReference>
<dbReference type="PANTHER" id="PTHR33284">
    <property type="entry name" value="RIBOSOMAL PROTEIN L25/GLN-TRNA SYNTHETASE, ANTI-CODON-BINDING DOMAIN-CONTAINING PROTEIN"/>
    <property type="match status" value="1"/>
</dbReference>
<keyword evidence="4 5" id="KW-0687">Ribonucleoprotein</keyword>
<feature type="region of interest" description="Disordered" evidence="6">
    <location>
        <begin position="204"/>
        <end position="249"/>
    </location>
</feature>